<gene>
    <name evidence="1" type="ORF">ERS007657_04738</name>
    <name evidence="2" type="ORF">ERS027659_03337</name>
</gene>
<evidence type="ECO:0000313" key="2">
    <source>
        <dbReference type="EMBL" id="CKS60994.1"/>
    </source>
</evidence>
<organism evidence="2 4">
    <name type="scientific">Mycobacterium tuberculosis</name>
    <dbReference type="NCBI Taxonomy" id="1773"/>
    <lineage>
        <taxon>Bacteria</taxon>
        <taxon>Bacillati</taxon>
        <taxon>Actinomycetota</taxon>
        <taxon>Actinomycetes</taxon>
        <taxon>Mycobacteriales</taxon>
        <taxon>Mycobacteriaceae</taxon>
        <taxon>Mycobacterium</taxon>
        <taxon>Mycobacterium tuberculosis complex</taxon>
    </lineage>
</organism>
<dbReference type="EMBL" id="CNFT01000947">
    <property type="protein sequence ID" value="CKS60994.1"/>
    <property type="molecule type" value="Genomic_DNA"/>
</dbReference>
<evidence type="ECO:0000313" key="1">
    <source>
        <dbReference type="EMBL" id="CFS28479.1"/>
    </source>
</evidence>
<dbReference type="EMBL" id="CGCX01004455">
    <property type="protein sequence ID" value="CFS28479.1"/>
    <property type="molecule type" value="Genomic_DNA"/>
</dbReference>
<dbReference type="Proteomes" id="UP000050164">
    <property type="component" value="Unassembled WGS sequence"/>
</dbReference>
<name>A0A655ADC0_MYCTX</name>
<reference evidence="3 4" key="1">
    <citation type="submission" date="2015-03" db="EMBL/GenBank/DDBJ databases">
        <authorList>
            <consortium name="Pathogen Informatics"/>
        </authorList>
    </citation>
    <scope>NUCLEOTIDE SEQUENCE [LARGE SCALE GENOMIC DNA]</scope>
    <source>
        <strain evidence="2 4">Bir 185</strain>
        <strain evidence="1 3">C09601061</strain>
    </source>
</reference>
<dbReference type="Proteomes" id="UP000046680">
    <property type="component" value="Unassembled WGS sequence"/>
</dbReference>
<sequence>MSLSFARPILTAPGGNSPVNLPGRRIFIIDVARFPASVPPRAPAGGGAAVGGR</sequence>
<protein>
    <submittedName>
        <fullName evidence="2">Uncharacterized protein</fullName>
    </submittedName>
</protein>
<evidence type="ECO:0000313" key="4">
    <source>
        <dbReference type="Proteomes" id="UP000050164"/>
    </source>
</evidence>
<accession>A0A655ADC0</accession>
<evidence type="ECO:0000313" key="3">
    <source>
        <dbReference type="Proteomes" id="UP000046680"/>
    </source>
</evidence>
<dbReference type="AlphaFoldDB" id="A0A655ADC0"/>
<proteinExistence type="predicted"/>